<keyword evidence="1" id="KW-0812">Transmembrane</keyword>
<feature type="transmembrane region" description="Helical" evidence="1">
    <location>
        <begin position="861"/>
        <end position="881"/>
    </location>
</feature>
<comment type="caution">
    <text evidence="2">The sequence shown here is derived from an EMBL/GenBank/DDBJ whole genome shotgun (WGS) entry which is preliminary data.</text>
</comment>
<evidence type="ECO:0000256" key="1">
    <source>
        <dbReference type="SAM" id="Phobius"/>
    </source>
</evidence>
<dbReference type="PANTHER" id="PTHR32063">
    <property type="match status" value="1"/>
</dbReference>
<dbReference type="SUPFAM" id="SSF82714">
    <property type="entry name" value="Multidrug efflux transporter AcrB TolC docking domain, DN and DC subdomains"/>
    <property type="match status" value="1"/>
</dbReference>
<dbReference type="Gene3D" id="3.30.70.1440">
    <property type="entry name" value="Multidrug efflux transporter AcrB pore domain"/>
    <property type="match status" value="1"/>
</dbReference>
<feature type="transmembrane region" description="Helical" evidence="1">
    <location>
        <begin position="12"/>
        <end position="31"/>
    </location>
</feature>
<dbReference type="Gene3D" id="3.30.70.1430">
    <property type="entry name" value="Multidrug efflux transporter AcrB pore domain"/>
    <property type="match status" value="2"/>
</dbReference>
<dbReference type="PRINTS" id="PR00702">
    <property type="entry name" value="ACRIFLAVINRP"/>
</dbReference>
<dbReference type="InterPro" id="IPR027463">
    <property type="entry name" value="AcrB_DN_DC_subdom"/>
</dbReference>
<feature type="transmembrane region" description="Helical" evidence="1">
    <location>
        <begin position="352"/>
        <end position="372"/>
    </location>
</feature>
<feature type="transmembrane region" description="Helical" evidence="1">
    <location>
        <begin position="963"/>
        <end position="992"/>
    </location>
</feature>
<feature type="transmembrane region" description="Helical" evidence="1">
    <location>
        <begin position="887"/>
        <end position="911"/>
    </location>
</feature>
<dbReference type="RefSeq" id="WP_076364275.1">
    <property type="nucleotide sequence ID" value="NZ_FTMX01000001.1"/>
</dbReference>
<dbReference type="InterPro" id="IPR001036">
    <property type="entry name" value="Acrflvin-R"/>
</dbReference>
<organism evidence="2 3">
    <name type="scientific">Peribacillus simplex</name>
    <dbReference type="NCBI Taxonomy" id="1478"/>
    <lineage>
        <taxon>Bacteria</taxon>
        <taxon>Bacillati</taxon>
        <taxon>Bacillota</taxon>
        <taxon>Bacilli</taxon>
        <taxon>Bacillales</taxon>
        <taxon>Bacillaceae</taxon>
        <taxon>Peribacillus</taxon>
    </lineage>
</organism>
<dbReference type="AlphaFoldDB" id="A0A9X8WGU5"/>
<feature type="transmembrane region" description="Helical" evidence="1">
    <location>
        <begin position="932"/>
        <end position="951"/>
    </location>
</feature>
<evidence type="ECO:0000313" key="3">
    <source>
        <dbReference type="Proteomes" id="UP000185829"/>
    </source>
</evidence>
<dbReference type="Proteomes" id="UP000185829">
    <property type="component" value="Unassembled WGS sequence"/>
</dbReference>
<feature type="transmembrane region" description="Helical" evidence="1">
    <location>
        <begin position="835"/>
        <end position="854"/>
    </location>
</feature>
<dbReference type="Pfam" id="PF00873">
    <property type="entry name" value="ACR_tran"/>
    <property type="match status" value="1"/>
</dbReference>
<feature type="transmembrane region" description="Helical" evidence="1">
    <location>
        <begin position="455"/>
        <end position="482"/>
    </location>
</feature>
<keyword evidence="1" id="KW-0472">Membrane</keyword>
<feature type="transmembrane region" description="Helical" evidence="1">
    <location>
        <begin position="423"/>
        <end position="443"/>
    </location>
</feature>
<dbReference type="PANTHER" id="PTHR32063:SF0">
    <property type="entry name" value="SWARMING MOTILITY PROTEIN SWRC"/>
    <property type="match status" value="1"/>
</dbReference>
<feature type="transmembrane region" description="Helical" evidence="1">
    <location>
        <begin position="378"/>
        <end position="403"/>
    </location>
</feature>
<evidence type="ECO:0000313" key="2">
    <source>
        <dbReference type="EMBL" id="SIQ04578.1"/>
    </source>
</evidence>
<dbReference type="SUPFAM" id="SSF82866">
    <property type="entry name" value="Multidrug efflux transporter AcrB transmembrane domain"/>
    <property type="match status" value="2"/>
</dbReference>
<dbReference type="Gene3D" id="3.30.2090.10">
    <property type="entry name" value="Multidrug efflux transporter AcrB TolC docking domain, DN and DC subdomains"/>
    <property type="match status" value="2"/>
</dbReference>
<dbReference type="GO" id="GO:0005886">
    <property type="term" value="C:plasma membrane"/>
    <property type="evidence" value="ECO:0007669"/>
    <property type="project" value="TreeGrafter"/>
</dbReference>
<sequence length="1012" mass="110062">MEFFTKWSFKNKAAVSLVTIFILLIGVVSYFKLPMEFLPAADNPQVTIITMGQGTDSKTMEAQVTDPIERAVTGVKGKSSIYSTTGDGFSKVDLFFEAGSDMKQAKLDVQEALGSVALPQSMAKPTVTQLNTSMIPISFVSVTFKDGLTAENIDFTKKELEPLYKDIKGVSDVQTFGVSQSVLSVKVDNEELAKKKVSIQDVMSVLNGQNAALAVGEKVIDGKASNIKVIGDLTSIEKLKALKVTPNVTLGEIAKVEETKDGNLISRFNGEESIDLSIIKDSQSNAVTISKEVEKVAKEINEKYSDQKSTIYLSTADMVETSVQTMVKEVLLGALFATIVIMVFLRNVRSTFITIVSIPLSLGFTLFLLSLSGVTLNILTLGGVAVAIGRLVDDSIVVIENIFRKMQQEKISMELVMGATKEVGVAITASTLTTVAVFLPVALLNGGLQEFLLPFALTVTYSLLASLIVALTVVPLMSAGLLKRTELPKHRPAKRFTKLVTWSLNHKWVVLIIAMLLFVGSIGTYFAMPKGAIDNSSADYVSVTLTYPNDQPYEKVKEKAIELEETMQDMSEVDNIFMQLGNSAEMAQYGEVASPTEAIFGLLVKDKANVDTILKKMEKEQENYPDAKLTAQASSFMMGASKTNITIDVIGSNVEDLELTANKVKESIQDIKGIEEVTTNQDEKKTIYSFKVDPAKGNTEQIGQQLGIMLNKTPIGNITLQDKQTPVVLEPILDPKKPEDLKSIPIMTDGGLAPVSKVASLKSEESATTQFHKDGETYLQLTATVDPTKLSEIASKINLEIFGDKEKNKGLDIPNDVDILVGGASAQQTDDFSDLFLTMLISIGIVFLIMVITFKSIKAPIAILFSLPFAAIGAVLGLVISRIPVDITALLGALMLIGIVVTNAIVLLDRVKQNEEKMIIRDAIVEATATRFRPIIMTAVATICAMLPLLYKKAETGSLVSQSLAIVVIGGLAVSTLLTLIVIPCIYELLYYKKSKKQRKKKREPVNEQIEM</sequence>
<accession>A0A9X8WGU5</accession>
<dbReference type="SUPFAM" id="SSF82693">
    <property type="entry name" value="Multidrug efflux transporter AcrB pore domain, PN1, PN2, PC1 and PC2 subdomains"/>
    <property type="match status" value="2"/>
</dbReference>
<feature type="transmembrane region" description="Helical" evidence="1">
    <location>
        <begin position="326"/>
        <end position="345"/>
    </location>
</feature>
<dbReference type="EMBL" id="FTMX01000001">
    <property type="protein sequence ID" value="SIQ04578.1"/>
    <property type="molecule type" value="Genomic_DNA"/>
</dbReference>
<name>A0A9X8WGU5_9BACI</name>
<dbReference type="GO" id="GO:0042910">
    <property type="term" value="F:xenobiotic transmembrane transporter activity"/>
    <property type="evidence" value="ECO:0007669"/>
    <property type="project" value="TreeGrafter"/>
</dbReference>
<dbReference type="Gene3D" id="3.30.70.1320">
    <property type="entry name" value="Multidrug efflux transporter AcrB pore domain like"/>
    <property type="match status" value="1"/>
</dbReference>
<protein>
    <submittedName>
        <fullName evidence="2">Hydrophobic/amphiphilic exporter-1, HAE1 family</fullName>
    </submittedName>
</protein>
<gene>
    <name evidence="2" type="ORF">SAMN05878482_101180</name>
</gene>
<feature type="transmembrane region" description="Helical" evidence="1">
    <location>
        <begin position="508"/>
        <end position="528"/>
    </location>
</feature>
<proteinExistence type="predicted"/>
<dbReference type="Gene3D" id="1.20.1640.10">
    <property type="entry name" value="Multidrug efflux transporter AcrB transmembrane domain"/>
    <property type="match status" value="2"/>
</dbReference>
<reference evidence="2 3" key="1">
    <citation type="submission" date="2017-01" db="EMBL/GenBank/DDBJ databases">
        <authorList>
            <person name="Varghese N."/>
            <person name="Submissions S."/>
        </authorList>
    </citation>
    <scope>NUCLEOTIDE SEQUENCE [LARGE SCALE GENOMIC DNA]</scope>
    <source>
        <strain evidence="2 3">RUG2-6</strain>
    </source>
</reference>
<keyword evidence="1" id="KW-1133">Transmembrane helix</keyword>